<accession>A0A2S2DX66</accession>
<comment type="similarity">
    <text evidence="1">Belongs to the TolB family.</text>
</comment>
<dbReference type="SUPFAM" id="SSF82171">
    <property type="entry name" value="DPP6 N-terminal domain-like"/>
    <property type="match status" value="1"/>
</dbReference>
<dbReference type="OrthoDB" id="8432779at2"/>
<evidence type="ECO:0000313" key="3">
    <source>
        <dbReference type="Proteomes" id="UP000245468"/>
    </source>
</evidence>
<dbReference type="AlphaFoldDB" id="A0A2S2DX66"/>
<evidence type="ECO:0000256" key="1">
    <source>
        <dbReference type="ARBA" id="ARBA00009820"/>
    </source>
</evidence>
<dbReference type="EMBL" id="CP029346">
    <property type="protein sequence ID" value="AWL09892.1"/>
    <property type="molecule type" value="Genomic_DNA"/>
</dbReference>
<organism evidence="2 3">
    <name type="scientific">Aquirufa nivalisilvae</name>
    <dbReference type="NCBI Taxonomy" id="2516557"/>
    <lineage>
        <taxon>Bacteria</taxon>
        <taxon>Pseudomonadati</taxon>
        <taxon>Bacteroidota</taxon>
        <taxon>Cytophagia</taxon>
        <taxon>Cytophagales</taxon>
        <taxon>Flectobacillaceae</taxon>
        <taxon>Aquirufa</taxon>
    </lineage>
</organism>
<gene>
    <name evidence="2" type="ORF">HME7025_02043</name>
</gene>
<evidence type="ECO:0000313" key="2">
    <source>
        <dbReference type="EMBL" id="AWL09892.1"/>
    </source>
</evidence>
<dbReference type="PANTHER" id="PTHR36842">
    <property type="entry name" value="PROTEIN TOLB HOMOLOG"/>
    <property type="match status" value="1"/>
</dbReference>
<dbReference type="RefSeq" id="WP_109323635.1">
    <property type="nucleotide sequence ID" value="NZ_CP029346.1"/>
</dbReference>
<dbReference type="InterPro" id="IPR011659">
    <property type="entry name" value="WD40"/>
</dbReference>
<dbReference type="Proteomes" id="UP000245468">
    <property type="component" value="Chromosome"/>
</dbReference>
<evidence type="ECO:0008006" key="4">
    <source>
        <dbReference type="Google" id="ProtNLM"/>
    </source>
</evidence>
<dbReference type="Gene3D" id="2.120.10.30">
    <property type="entry name" value="TolB, C-terminal domain"/>
    <property type="match status" value="1"/>
</dbReference>
<keyword evidence="3" id="KW-1185">Reference proteome</keyword>
<sequence>MKYASILALICISWTGFSQIPAGKSVISSLHIYDVKSKKSTEILKEHRHFEAPNWSVDGSHLLINSLGLLEKISPIGEKLGQLPTGTIQKCNNDHGYSFDGKTLYISSSDPSSGISGSLIFKVESQGGQPIRLTNQGPSYWHGISPDGKTMVYCAERNKNYDVYAMDTQGGPEIRLTTEDGLDDGPEYTPNGKYIYFNSYRSGKMQIWRMRPDGSQAEQMTFDDYSTWFAHIRPNGKEAVVISYIKDQKQSHPFGHQVKLRMLNLKSKKIEDLTEEFYGGQGTINVPSWSPDGSKFAYVRYELEDKKP</sequence>
<dbReference type="InterPro" id="IPR011042">
    <property type="entry name" value="6-blade_b-propeller_TolB-like"/>
</dbReference>
<name>A0A2S2DX66_9BACT</name>
<protein>
    <recommendedName>
        <fullName evidence="4">Transporter</fullName>
    </recommendedName>
</protein>
<dbReference type="KEGG" id="psez:HME7025_02043"/>
<reference evidence="3" key="1">
    <citation type="submission" date="2018-05" db="EMBL/GenBank/DDBJ databases">
        <title>Pseudarcicella sp. HME7025 Genome sequencing and assembly.</title>
        <authorList>
            <person name="Kim H."/>
            <person name="Kang H."/>
            <person name="Joh K."/>
        </authorList>
    </citation>
    <scope>NUCLEOTIDE SEQUENCE [LARGE SCALE GENOMIC DNA]</scope>
    <source>
        <strain evidence="3">HME7025</strain>
    </source>
</reference>
<dbReference type="PANTHER" id="PTHR36842:SF1">
    <property type="entry name" value="PROTEIN TOLB"/>
    <property type="match status" value="1"/>
</dbReference>
<proteinExistence type="inferred from homology"/>
<dbReference type="Pfam" id="PF07676">
    <property type="entry name" value="PD40"/>
    <property type="match status" value="3"/>
</dbReference>